<feature type="domain" description="Glycosyl-hydrolase 97 C-terminal oligomerisation" evidence="8">
    <location>
        <begin position="559"/>
        <end position="650"/>
    </location>
</feature>
<dbReference type="InterPro" id="IPR013785">
    <property type="entry name" value="Aldolase_TIM"/>
</dbReference>
<keyword evidence="3 9" id="KW-0378">Hydrolase</keyword>
<feature type="domain" description="Glycosyl-hydrolase 97 catalytic" evidence="6">
    <location>
        <begin position="316"/>
        <end position="466"/>
    </location>
</feature>
<dbReference type="InterPro" id="IPR013780">
    <property type="entry name" value="Glyco_hydro_b"/>
</dbReference>
<dbReference type="Gene3D" id="2.70.98.10">
    <property type="match status" value="1"/>
</dbReference>
<keyword evidence="10" id="KW-1185">Reference proteome</keyword>
<organism evidence="9 10">
    <name type="scientific">Belliella filtrata</name>
    <dbReference type="NCBI Taxonomy" id="2923435"/>
    <lineage>
        <taxon>Bacteria</taxon>
        <taxon>Pseudomonadati</taxon>
        <taxon>Bacteroidota</taxon>
        <taxon>Cytophagia</taxon>
        <taxon>Cytophagales</taxon>
        <taxon>Cyclobacteriaceae</taxon>
        <taxon>Belliella</taxon>
    </lineage>
</organism>
<dbReference type="InterPro" id="IPR019563">
    <property type="entry name" value="GH97_catalytic"/>
</dbReference>
<dbReference type="Proteomes" id="UP001165489">
    <property type="component" value="Unassembled WGS sequence"/>
</dbReference>
<evidence type="ECO:0000313" key="9">
    <source>
        <dbReference type="EMBL" id="MCH7410546.1"/>
    </source>
</evidence>
<dbReference type="EMBL" id="JAKZGP010000040">
    <property type="protein sequence ID" value="MCH7410546.1"/>
    <property type="molecule type" value="Genomic_DNA"/>
</dbReference>
<gene>
    <name evidence="9" type="ORF">MM239_14155</name>
</gene>
<accession>A0ABS9V2A6</accession>
<sequence length="655" mass="75107">MKRITRYRFGLITLMMLLNLFLIFDQSFAQRSSDAIFSPNGKIKVSLEEAMLPKDKKWTLVLSYLDESREENEVIPMIELGLKREDQEFGSGLNLLKVSKPKLIKEQYEAVHGKRLSRSNTAYEVVANFENAQKAKLDVVIRLYDDGLAFRYHFPEKNSGEFKVLDEFTSYHIPDSTMRWLQKFNPANEGYYRASKDGNTQADWAYPALFHTADTTAFFLIHEAGLDRNYCGTKLSNQGDSKSYKLVFPDDWNGRGQGQREPTISLPWSSPWRVIQVGDIGSIVASTLVDDLSPASILTDTEWIKPGLVSWNYWSHNHGTKDFQVVKKFADLAAEMNWPYTLIDWEWDAMGNGGNLNDALTYIQNLGVKPLIWYNSGGNHTWVEATPKDRMLTHENRVKEFTMLKEKGVAGVKIDFFESEKQDMINYYIDILEDAAEFEMLVYFHGCLVPRGWSRTYPHLMTYEGVRGAEWYNNGPDFTIEAPVHNTIMPFTRNVVGSMDYTPVTFSNSQFPHITSYGHEIALGVLFESALQHLADRPEGYEMIPYAAKVFLRDIPTIWDDTQFISGYPGVDINLARRSENQWYLSGIHSESKPKRINLSLDFLDEGQKYKLTLIKDGNHDQVLETSYKVVSKDDTISIRMLPRGGYLGKLEPIN</sequence>
<evidence type="ECO:0000256" key="1">
    <source>
        <dbReference type="ARBA" id="ARBA00001913"/>
    </source>
</evidence>
<evidence type="ECO:0000256" key="2">
    <source>
        <dbReference type="ARBA" id="ARBA00011245"/>
    </source>
</evidence>
<name>A0ABS9V2A6_9BACT</name>
<dbReference type="Pfam" id="PF14509">
    <property type="entry name" value="GH97_C"/>
    <property type="match status" value="1"/>
</dbReference>
<dbReference type="Pfam" id="PF14508">
    <property type="entry name" value="GH97_N"/>
    <property type="match status" value="1"/>
</dbReference>
<dbReference type="PANTHER" id="PTHR35803">
    <property type="entry name" value="GLUCAN 1,4-ALPHA-GLUCOSIDASE SUSB-RELATED"/>
    <property type="match status" value="1"/>
</dbReference>
<reference evidence="9" key="1">
    <citation type="submission" date="2022-03" db="EMBL/GenBank/DDBJ databases">
        <title>De novo assembled genomes of Belliella spp. (Cyclobacteriaceae) strains.</title>
        <authorList>
            <person name="Szabo A."/>
            <person name="Korponai K."/>
            <person name="Felfoldi T."/>
        </authorList>
    </citation>
    <scope>NUCLEOTIDE SEQUENCE</scope>
    <source>
        <strain evidence="9">DSM 111904</strain>
    </source>
</reference>
<comment type="caution">
    <text evidence="9">The sequence shown here is derived from an EMBL/GenBank/DDBJ whole genome shotgun (WGS) entry which is preliminary data.</text>
</comment>
<dbReference type="Pfam" id="PF10566">
    <property type="entry name" value="Glyco_hydro_97"/>
    <property type="match status" value="1"/>
</dbReference>
<dbReference type="InterPro" id="IPR029483">
    <property type="entry name" value="GH97_C"/>
</dbReference>
<evidence type="ECO:0000259" key="8">
    <source>
        <dbReference type="Pfam" id="PF14509"/>
    </source>
</evidence>
<keyword evidence="5" id="KW-0326">Glycosidase</keyword>
<dbReference type="RefSeq" id="WP_241348909.1">
    <property type="nucleotide sequence ID" value="NZ_JAKZGP010000040.1"/>
</dbReference>
<dbReference type="Gene3D" id="2.60.40.1180">
    <property type="entry name" value="Golgi alpha-mannosidase II"/>
    <property type="match status" value="1"/>
</dbReference>
<dbReference type="GO" id="GO:0016787">
    <property type="term" value="F:hydrolase activity"/>
    <property type="evidence" value="ECO:0007669"/>
    <property type="project" value="UniProtKB-KW"/>
</dbReference>
<protein>
    <submittedName>
        <fullName evidence="9">Glycoside hydrolase family 97 protein</fullName>
    </submittedName>
</protein>
<keyword evidence="4" id="KW-0106">Calcium</keyword>
<dbReference type="InterPro" id="IPR014718">
    <property type="entry name" value="GH-type_carb-bd"/>
</dbReference>
<evidence type="ECO:0000259" key="7">
    <source>
        <dbReference type="Pfam" id="PF14508"/>
    </source>
</evidence>
<comment type="subunit">
    <text evidence="2">Monomer.</text>
</comment>
<evidence type="ECO:0000259" key="6">
    <source>
        <dbReference type="Pfam" id="PF10566"/>
    </source>
</evidence>
<evidence type="ECO:0000313" key="10">
    <source>
        <dbReference type="Proteomes" id="UP001165489"/>
    </source>
</evidence>
<dbReference type="SUPFAM" id="SSF51445">
    <property type="entry name" value="(Trans)glycosidases"/>
    <property type="match status" value="1"/>
</dbReference>
<dbReference type="InterPro" id="IPR017853">
    <property type="entry name" value="GH"/>
</dbReference>
<evidence type="ECO:0000256" key="4">
    <source>
        <dbReference type="ARBA" id="ARBA00022837"/>
    </source>
</evidence>
<feature type="domain" description="Glycosyl-hydrolase 97 N-terminal" evidence="7">
    <location>
        <begin position="37"/>
        <end position="293"/>
    </location>
</feature>
<dbReference type="Gene3D" id="3.20.20.70">
    <property type="entry name" value="Aldolase class I"/>
    <property type="match status" value="1"/>
</dbReference>
<comment type="cofactor">
    <cofactor evidence="1">
        <name>Ca(2+)</name>
        <dbReference type="ChEBI" id="CHEBI:29108"/>
    </cofactor>
</comment>
<dbReference type="InterPro" id="IPR052720">
    <property type="entry name" value="Glycosyl_hydrolase_97"/>
</dbReference>
<dbReference type="InterPro" id="IPR029486">
    <property type="entry name" value="GH97_N"/>
</dbReference>
<evidence type="ECO:0000256" key="5">
    <source>
        <dbReference type="ARBA" id="ARBA00023295"/>
    </source>
</evidence>
<proteinExistence type="predicted"/>
<evidence type="ECO:0000256" key="3">
    <source>
        <dbReference type="ARBA" id="ARBA00022801"/>
    </source>
</evidence>
<dbReference type="PANTHER" id="PTHR35803:SF2">
    <property type="entry name" value="RETAINING ALPHA-GALACTOSIDASE"/>
    <property type="match status" value="1"/>
</dbReference>